<protein>
    <submittedName>
        <fullName evidence="2">Sal-like protein 4</fullName>
    </submittedName>
</protein>
<organism evidence="2 3">
    <name type="scientific">Heterocephalus glaber</name>
    <name type="common">Naked mole rat</name>
    <dbReference type="NCBI Taxonomy" id="10181"/>
    <lineage>
        <taxon>Eukaryota</taxon>
        <taxon>Metazoa</taxon>
        <taxon>Chordata</taxon>
        <taxon>Craniata</taxon>
        <taxon>Vertebrata</taxon>
        <taxon>Euteleostomi</taxon>
        <taxon>Mammalia</taxon>
        <taxon>Eutheria</taxon>
        <taxon>Euarchontoglires</taxon>
        <taxon>Glires</taxon>
        <taxon>Rodentia</taxon>
        <taxon>Hystricomorpha</taxon>
        <taxon>Bathyergidae</taxon>
        <taxon>Heterocephalus</taxon>
    </lineage>
</organism>
<evidence type="ECO:0000313" key="2">
    <source>
        <dbReference type="EMBL" id="EHB11611.1"/>
    </source>
</evidence>
<reference evidence="2 3" key="1">
    <citation type="journal article" date="2011" name="Nature">
        <title>Genome sequencing reveals insights into physiology and longevity of the naked mole rat.</title>
        <authorList>
            <person name="Kim E.B."/>
            <person name="Fang X."/>
            <person name="Fushan A.A."/>
            <person name="Huang Z."/>
            <person name="Lobanov A.V."/>
            <person name="Han L."/>
            <person name="Marino S.M."/>
            <person name="Sun X."/>
            <person name="Turanov A.A."/>
            <person name="Yang P."/>
            <person name="Yim S.H."/>
            <person name="Zhao X."/>
            <person name="Kasaikina M.V."/>
            <person name="Stoletzki N."/>
            <person name="Peng C."/>
            <person name="Polak P."/>
            <person name="Xiong Z."/>
            <person name="Kiezun A."/>
            <person name="Zhu Y."/>
            <person name="Chen Y."/>
            <person name="Kryukov G.V."/>
            <person name="Zhang Q."/>
            <person name="Peshkin L."/>
            <person name="Yang L."/>
            <person name="Bronson R.T."/>
            <person name="Buffenstein R."/>
            <person name="Wang B."/>
            <person name="Han C."/>
            <person name="Li Q."/>
            <person name="Chen L."/>
            <person name="Zhao W."/>
            <person name="Sunyaev S.R."/>
            <person name="Park T.J."/>
            <person name="Zhang G."/>
            <person name="Wang J."/>
            <person name="Gladyshev V.N."/>
        </authorList>
    </citation>
    <scope>NUCLEOTIDE SEQUENCE [LARGE SCALE GENOMIC DNA]</scope>
</reference>
<feature type="region of interest" description="Disordered" evidence="1">
    <location>
        <begin position="84"/>
        <end position="114"/>
    </location>
</feature>
<dbReference type="Proteomes" id="UP000006813">
    <property type="component" value="Unassembled WGS sequence"/>
</dbReference>
<dbReference type="AlphaFoldDB" id="G5BQQ0"/>
<evidence type="ECO:0000313" key="3">
    <source>
        <dbReference type="Proteomes" id="UP000006813"/>
    </source>
</evidence>
<dbReference type="InParanoid" id="G5BQQ0"/>
<accession>G5BQQ0</accession>
<dbReference type="EMBL" id="JH171419">
    <property type="protein sequence ID" value="EHB11611.1"/>
    <property type="molecule type" value="Genomic_DNA"/>
</dbReference>
<feature type="compositionally biased region" description="Polar residues" evidence="1">
    <location>
        <begin position="84"/>
        <end position="100"/>
    </location>
</feature>
<dbReference type="STRING" id="10181.G5BQQ0"/>
<proteinExistence type="predicted"/>
<gene>
    <name evidence="2" type="ORF">GW7_00364</name>
</gene>
<sequence length="158" mass="17026">MSMKMQHLYPVCQKFTSAVMLMPYIHTDMGGQIPNTPLLENPCYFMGPEPMMVNENCSAGNNQGYDSQSPDTMETMSFQALPLANSQAECTKSRSPSNTGIKAESSKASHTELGGQSRVPSMFIQAQPTYVKVEVPGTSVEPSTMSAGVTPLLAAQPL</sequence>
<name>G5BQQ0_HETGA</name>
<evidence type="ECO:0000256" key="1">
    <source>
        <dbReference type="SAM" id="MobiDB-lite"/>
    </source>
</evidence>